<protein>
    <submittedName>
        <fullName evidence="1">Class I SAM-dependent methyltransferase</fullName>
    </submittedName>
</protein>
<keyword evidence="1" id="KW-0808">Transferase</keyword>
<dbReference type="AlphaFoldDB" id="A0A9X9WXN0"/>
<keyword evidence="2" id="KW-1185">Reference proteome</keyword>
<dbReference type="GO" id="GO:0032259">
    <property type="term" value="P:methylation"/>
    <property type="evidence" value="ECO:0007669"/>
    <property type="project" value="UniProtKB-KW"/>
</dbReference>
<evidence type="ECO:0000313" key="1">
    <source>
        <dbReference type="EMBL" id="MBR0671909.1"/>
    </source>
</evidence>
<name>A0A9X9WXN0_9PROT</name>
<sequence>MSATAPDEAPEFHWDWFSQHIPAWRSLFSTIQPLPRKILEIGSFEGRATCFMLEHVLAPDAPGEVHCVDTWAGGVEHSALPMEEVHARFRRNVTLLVGRLPQHRVVIHRRTSFDAMVRLIAEGHAGTFDFVYVDGSHQAPDVLEDLVLSFRLCRKGGVVICDDYFWQRQKPGEEDVLDSPKLAIDSFTNLFRRRLRFLSRMSGQQLAYRKTAD</sequence>
<evidence type="ECO:0000313" key="2">
    <source>
        <dbReference type="Proteomes" id="UP001138751"/>
    </source>
</evidence>
<dbReference type="SUPFAM" id="SSF53335">
    <property type="entry name" value="S-adenosyl-L-methionine-dependent methyltransferases"/>
    <property type="match status" value="1"/>
</dbReference>
<dbReference type="InterPro" id="IPR029063">
    <property type="entry name" value="SAM-dependent_MTases_sf"/>
</dbReference>
<accession>A0A9X9WXN0</accession>
<reference evidence="1" key="2">
    <citation type="journal article" date="2021" name="Syst. Appl. Microbiol.">
        <title>Roseomonas hellenica sp. nov., isolated from roots of wild-growing Alkanna tinctoria.</title>
        <authorList>
            <person name="Rat A."/>
            <person name="Naranjo H.D."/>
            <person name="Lebbe L."/>
            <person name="Cnockaert M."/>
            <person name="Krigas N."/>
            <person name="Grigoriadou K."/>
            <person name="Maloupa E."/>
            <person name="Willems A."/>
        </authorList>
    </citation>
    <scope>NUCLEOTIDE SEQUENCE</scope>
    <source>
        <strain evidence="1">LMG 31231</strain>
    </source>
</reference>
<dbReference type="Proteomes" id="UP001138751">
    <property type="component" value="Unassembled WGS sequence"/>
</dbReference>
<organism evidence="1 2">
    <name type="scientific">Neoroseomonas soli</name>
    <dbReference type="NCBI Taxonomy" id="1081025"/>
    <lineage>
        <taxon>Bacteria</taxon>
        <taxon>Pseudomonadati</taxon>
        <taxon>Pseudomonadota</taxon>
        <taxon>Alphaproteobacteria</taxon>
        <taxon>Acetobacterales</taxon>
        <taxon>Acetobacteraceae</taxon>
        <taxon>Neoroseomonas</taxon>
    </lineage>
</organism>
<comment type="caution">
    <text evidence="1">The sequence shown here is derived from an EMBL/GenBank/DDBJ whole genome shotgun (WGS) entry which is preliminary data.</text>
</comment>
<dbReference type="EMBL" id="JAAEDM010000028">
    <property type="protein sequence ID" value="MBR0671909.1"/>
    <property type="molecule type" value="Genomic_DNA"/>
</dbReference>
<keyword evidence="1" id="KW-0489">Methyltransferase</keyword>
<dbReference type="Gene3D" id="3.40.50.150">
    <property type="entry name" value="Vaccinia Virus protein VP39"/>
    <property type="match status" value="1"/>
</dbReference>
<dbReference type="GO" id="GO:0008168">
    <property type="term" value="F:methyltransferase activity"/>
    <property type="evidence" value="ECO:0007669"/>
    <property type="project" value="UniProtKB-KW"/>
</dbReference>
<dbReference type="Pfam" id="PF13578">
    <property type="entry name" value="Methyltransf_24"/>
    <property type="match status" value="1"/>
</dbReference>
<proteinExistence type="predicted"/>
<dbReference type="RefSeq" id="WP_211862283.1">
    <property type="nucleotide sequence ID" value="NZ_JAAEDM010000028.1"/>
</dbReference>
<reference evidence="1" key="1">
    <citation type="submission" date="2020-01" db="EMBL/GenBank/DDBJ databases">
        <authorList>
            <person name="Rat A."/>
        </authorList>
    </citation>
    <scope>NUCLEOTIDE SEQUENCE</scope>
    <source>
        <strain evidence="1">LMG 31231</strain>
    </source>
</reference>
<gene>
    <name evidence="1" type="ORF">GXW76_12080</name>
</gene>